<sequence length="79" mass="9230">MYHIGWDQSRNINETGSPQSTVYDNIKCTKKRLGTTWRSSYAGIRLITIEYARKYNRDSEEVQSRCIASQRLDEKNKGL</sequence>
<organism evidence="1 2">
    <name type="scientific">Ditylenchus dipsaci</name>
    <dbReference type="NCBI Taxonomy" id="166011"/>
    <lineage>
        <taxon>Eukaryota</taxon>
        <taxon>Metazoa</taxon>
        <taxon>Ecdysozoa</taxon>
        <taxon>Nematoda</taxon>
        <taxon>Chromadorea</taxon>
        <taxon>Rhabditida</taxon>
        <taxon>Tylenchina</taxon>
        <taxon>Tylenchomorpha</taxon>
        <taxon>Sphaerularioidea</taxon>
        <taxon>Anguinidae</taxon>
        <taxon>Anguininae</taxon>
        <taxon>Ditylenchus</taxon>
    </lineage>
</organism>
<dbReference type="Proteomes" id="UP000887574">
    <property type="component" value="Unplaced"/>
</dbReference>
<protein>
    <submittedName>
        <fullName evidence="2 3">Uncharacterized protein</fullName>
    </submittedName>
</protein>
<evidence type="ECO:0000313" key="3">
    <source>
        <dbReference type="WBParaSite" id="jg9349"/>
    </source>
</evidence>
<dbReference type="AlphaFoldDB" id="A0A915EV74"/>
<evidence type="ECO:0000313" key="1">
    <source>
        <dbReference type="Proteomes" id="UP000887574"/>
    </source>
</evidence>
<evidence type="ECO:0000313" key="2">
    <source>
        <dbReference type="WBParaSite" id="jg9347"/>
    </source>
</evidence>
<reference evidence="2 3" key="1">
    <citation type="submission" date="2022-11" db="UniProtKB">
        <authorList>
            <consortium name="WormBaseParasite"/>
        </authorList>
    </citation>
    <scope>IDENTIFICATION</scope>
</reference>
<accession>A0A915EV74</accession>
<proteinExistence type="predicted"/>
<name>A0A915EV74_9BILA</name>
<dbReference type="WBParaSite" id="jg9347">
    <property type="protein sequence ID" value="jg9347"/>
    <property type="gene ID" value="jg9347"/>
</dbReference>
<dbReference type="WBParaSite" id="jg9349">
    <property type="protein sequence ID" value="jg9349"/>
    <property type="gene ID" value="jg9349"/>
</dbReference>
<keyword evidence="1" id="KW-1185">Reference proteome</keyword>